<sequence>MPANPDNNDNNNGIGVGAGTSIGINTDPNVVPPAVFRRPLLLDPRGRQASLFRMDLPHKYITTTPQQRLWSGLRTLPLGREPIPVPPPPPPLYIPADYPPKPVAHFKNKLTLYRKTPSTPVREEVALVDDPQRRQYESDDGSSAGSYYRKGRRPRRSRSSSSDSSEEPRRRQRAHGRLPRGSGLTSGAYYVPPQRGTTTTDRCYGCGHRRCQNPITVKDFDTMQNVIRTLKPEKNFEGAKDDRSGTTWVAQMHHETEGHPDVVRYLWLKRYTSAKVWNEVTGGMIPPTRCYHAYERQVKKIIKQLRKTFDTDEHLHKTEHTFNNCAQGKGSVYDFVERLEDLSTELYHLGSPVLEYKLKWKLYNGLNNNELRLRVNDHLDDKEVSYAEFKEVVLRQHRRMTNAPDRKDDGERDGTSRRDGSQGSYGRRYSPNDRRPWQRQPYRKREDSIHSVERADDDYTTDGEGSSLHHVNMGRDLSGLKCYRCLRRGHSAKECSQDQPADLATRCRICGNPRHTADACRIKSDRLHCYRCDQPGHLAYVCTSKNSKSKSSSSRRTPTPRLTSSVDMIIDAGRGQVQLPRHVHTTTTSPRRQTTSYSAPMMMVIGNVKVEGTVTPALFDTGAEVSLITESALRRLAPDAIVTSSITRHIAVADGGALQVNGTTRLTVSTDKIAIDDEFIVITDDLSVPVLLGCPTLGKLKTTIQINPEGMHVITNDEHDFSPYEPEKMDKYTTTLPNGMLEDIIYSDANIYPQHSFLGRADCNHSGKDPTTKYYVHYAATPPTTTTTKDSMTPHKIDDIMEKEEDADVHSDDNLPPWEVLIRQWIQDDSTPLGRASVRVPWLNDERPPFNFKNAAERGAASVRRLTPDQRQSFEAALQAYVERGFCVIVKDNNVGGRYSIPTFNECQDAWDAMTRGTALEGTVVIKPYHFTPSHMVFRDHHPTTPCRIVLDFRKLNQFAARGGKSQNDLQGVLLQLRSFRYFISADVSKAFCQIKASLYDVGYSSYTCIGNYTVLWSSIAFGSNNAPCMLEACTHDVVTEINGLVQTAKDNMTGPREDLTTEEPPRLSYTQVERALLRPSATGVEYILRGPKTPLRMFLLKYVDDLFFGAKTKEGACESYDFGSYVFGGHGFKSDPVKNFCNWLVSKDNHDLKKSVLGYVLRLSQDKFHAVYSGHVPDGRVTKLQACAALASLYDPLGLYVELDLQGRLLWRKICNNHKSWDDVLSDDLVRRIRGWVTLFSDVTTTVGFERYIDLENYPLLVSSDASGECWGVDVRCINGENTTTRVMARGGVFPLTQSKWSIPRKELVALYRALLWIRSTSAYLPVKTHLRPHQSPLEPLVPQLPARQVTLLCDSEVTVYRLRRPSRDKKLPIVERRRLKEIRQMCQQLDVIIKHIPSELNYADAISRAKFNGTGLDGASVYKAMSVSEVVYDYREVSDEELEDDFGDNNDIRPSPSATNIPVANATNQLDQPDEKATTNSDPVTNVPVANATNQQTQREETTTTNSEEVTNVPVANATTNLKATVMMLNDDGIDLPNYENLSVEEQDDLRLLERYARPVEDVDQELQQDGRYERCLTACLRRAQELDDDLIDFKNLLLERVTLKVLGAKNGKLRRLARICYVDEDGLVRRHPSPERLRKVEEDVNGVIYLGNNSYTSALIKVLAVIYHYKHLHLGARRVCNLLQRRLYCKKMTRLVQSTLKTCTSCIKARATRQFNYVTNHVQDLLTTGLWQVVGVDVTGPYGKAPRATPGQGESHYVLLVQDYVSGFTAARPLHDSKSKSIADGLHGIFCEHGSPSVVLSDHDTTSLITRNVRRVLQRHGTKHYVLPGYGQYLSFWERSHKDMVDVVKAVRESRHTTERSNVDDTFINDYLLSVRAYNTTPRGWANASPAELHYVYKGRLPGDQEGLSELVDWESLRLKHTDVDIIKTLREAIPMADAVKQRTSSTLNDYLDYWRLKQERLLERYAREREGSYIPKVYDVVFTTKAGDVQLGGHLETSWSGPSTITKLRGSSVVEVTPGIILPGIGGVNSNDDMTEVHVPVGYGEPQTYPLKNVYYASGLHDVIYKYYTKGTRVFVDSDGTIKSMGIDLNNDLELMRRQRYDTAMSKAVWPPAQPDDHEDGQLDDIIHQRGDEEDVIPDVIENGIHQQGCQEAVIPDVMDDDIQSNDPIISGRGAMIPQDASVVDEGRNSGRLIEKSTRRGDPKGGDGLTTTPSRNVSEPHVEDTVDFAADEETDGDRRRLSPGVPDEEENHDDNGEPPETFMTPSSRATDEEERLATTTGNVPTTSRATTRSRRSSTSTRSFTTRLEELRESLGTSTRHTYGKFVNTAPMNGSLVVLVDADYTGLARVINHDDQGRAVLQPMDVIQEGVLTKTEDNETKGQLHVNIDNIIYVRPSNRSLTRARGKDLRELLAYIDDYMQ</sequence>
<comment type="caution">
    <text evidence="11">The sequence shown here is derived from an EMBL/GenBank/DDBJ whole genome shotgun (WGS) entry which is preliminary data.</text>
</comment>
<feature type="domain" description="CCHC-type" evidence="9">
    <location>
        <begin position="529"/>
        <end position="544"/>
    </location>
</feature>
<evidence type="ECO:0000256" key="4">
    <source>
        <dbReference type="ARBA" id="ARBA00022759"/>
    </source>
</evidence>
<evidence type="ECO:0000256" key="8">
    <source>
        <dbReference type="SAM" id="MobiDB-lite"/>
    </source>
</evidence>
<dbReference type="InterPro" id="IPR001584">
    <property type="entry name" value="Integrase_cat-core"/>
</dbReference>
<keyword evidence="4" id="KW-0255">Endonuclease</keyword>
<keyword evidence="7" id="KW-0479">Metal-binding</keyword>
<evidence type="ECO:0000256" key="5">
    <source>
        <dbReference type="ARBA" id="ARBA00022801"/>
    </source>
</evidence>
<dbReference type="GO" id="GO:0003964">
    <property type="term" value="F:RNA-directed DNA polymerase activity"/>
    <property type="evidence" value="ECO:0007669"/>
    <property type="project" value="UniProtKB-KW"/>
</dbReference>
<feature type="compositionally biased region" description="Basic residues" evidence="8">
    <location>
        <begin position="149"/>
        <end position="158"/>
    </location>
</feature>
<dbReference type="InterPro" id="IPR001878">
    <property type="entry name" value="Znf_CCHC"/>
</dbReference>
<feature type="compositionally biased region" description="Low complexity" evidence="8">
    <location>
        <begin position="1493"/>
        <end position="1512"/>
    </location>
</feature>
<gene>
    <name evidence="11" type="ORF">FOZ60_011702</name>
</gene>
<organism evidence="11 12">
    <name type="scientific">Perkinsus olseni</name>
    <name type="common">Perkinsus atlanticus</name>
    <dbReference type="NCBI Taxonomy" id="32597"/>
    <lineage>
        <taxon>Eukaryota</taxon>
        <taxon>Sar</taxon>
        <taxon>Alveolata</taxon>
        <taxon>Perkinsozoa</taxon>
        <taxon>Perkinsea</taxon>
        <taxon>Perkinsida</taxon>
        <taxon>Perkinsidae</taxon>
        <taxon>Perkinsus</taxon>
    </lineage>
</organism>
<dbReference type="Pfam" id="PF05380">
    <property type="entry name" value="Peptidase_A17"/>
    <property type="match status" value="1"/>
</dbReference>
<dbReference type="InterPro" id="IPR008042">
    <property type="entry name" value="Retrotrans_Pao"/>
</dbReference>
<dbReference type="InterPro" id="IPR050951">
    <property type="entry name" value="Retrovirus_Pol_polyprotein"/>
</dbReference>
<name>A0A7J6NCQ1_PEROL</name>
<feature type="compositionally biased region" description="Polar residues" evidence="8">
    <location>
        <begin position="1458"/>
        <end position="1473"/>
    </location>
</feature>
<feature type="region of interest" description="Disordered" evidence="8">
    <location>
        <begin position="1443"/>
        <end position="1512"/>
    </location>
</feature>
<keyword evidence="2" id="KW-0548">Nucleotidyltransferase</keyword>
<dbReference type="SUPFAM" id="SSF56672">
    <property type="entry name" value="DNA/RNA polymerases"/>
    <property type="match status" value="1"/>
</dbReference>
<accession>A0A7J6NCQ1</accession>
<keyword evidence="6" id="KW-0695">RNA-directed DNA polymerase</keyword>
<dbReference type="PROSITE" id="PS50158">
    <property type="entry name" value="ZF_CCHC"/>
    <property type="match status" value="2"/>
</dbReference>
<keyword evidence="7" id="KW-0863">Zinc-finger</keyword>
<keyword evidence="3" id="KW-0540">Nuclease</keyword>
<feature type="compositionally biased region" description="Acidic residues" evidence="8">
    <location>
        <begin position="2229"/>
        <end position="2239"/>
    </location>
</feature>
<feature type="compositionally biased region" description="Basic and acidic residues" evidence="8">
    <location>
        <begin position="443"/>
        <end position="454"/>
    </location>
</feature>
<dbReference type="GO" id="GO:0004190">
    <property type="term" value="F:aspartic-type endopeptidase activity"/>
    <property type="evidence" value="ECO:0007669"/>
    <property type="project" value="InterPro"/>
</dbReference>
<reference evidence="11 12" key="1">
    <citation type="submission" date="2020-04" db="EMBL/GenBank/DDBJ databases">
        <title>Perkinsus olseni comparative genomics.</title>
        <authorList>
            <person name="Bogema D.R."/>
        </authorList>
    </citation>
    <scope>NUCLEOTIDE SEQUENCE [LARGE SCALE GENOMIC DNA]</scope>
    <source>
        <strain evidence="11">00978-12</strain>
    </source>
</reference>
<dbReference type="InterPro" id="IPR036875">
    <property type="entry name" value="Znf_CCHC_sf"/>
</dbReference>
<feature type="compositionally biased region" description="Basic and acidic residues" evidence="8">
    <location>
        <begin position="2189"/>
        <end position="2209"/>
    </location>
</feature>
<dbReference type="GO" id="GO:0008270">
    <property type="term" value="F:zinc ion binding"/>
    <property type="evidence" value="ECO:0007669"/>
    <property type="project" value="UniProtKB-KW"/>
</dbReference>
<dbReference type="PANTHER" id="PTHR37984:SF5">
    <property type="entry name" value="PROTEIN NYNRIN-LIKE"/>
    <property type="match status" value="1"/>
</dbReference>
<dbReference type="InterPro" id="IPR043502">
    <property type="entry name" value="DNA/RNA_pol_sf"/>
</dbReference>
<dbReference type="CDD" id="cd00303">
    <property type="entry name" value="retropepsin_like"/>
    <property type="match status" value="1"/>
</dbReference>
<dbReference type="InterPro" id="IPR036397">
    <property type="entry name" value="RNaseH_sf"/>
</dbReference>
<dbReference type="SUPFAM" id="SSF57756">
    <property type="entry name" value="Retrovirus zinc finger-like domains"/>
    <property type="match status" value="1"/>
</dbReference>
<feature type="compositionally biased region" description="Basic and acidic residues" evidence="8">
    <location>
        <begin position="122"/>
        <end position="137"/>
    </location>
</feature>
<evidence type="ECO:0000256" key="3">
    <source>
        <dbReference type="ARBA" id="ARBA00022722"/>
    </source>
</evidence>
<dbReference type="GO" id="GO:0015074">
    <property type="term" value="P:DNA integration"/>
    <property type="evidence" value="ECO:0007669"/>
    <property type="project" value="InterPro"/>
</dbReference>
<proteinExistence type="predicted"/>
<protein>
    <submittedName>
        <fullName evidence="11">Uncharacterized protein</fullName>
    </submittedName>
</protein>
<feature type="region of interest" description="Disordered" evidence="8">
    <location>
        <begin position="122"/>
        <end position="194"/>
    </location>
</feature>
<feature type="domain" description="Integrase catalytic" evidence="10">
    <location>
        <begin position="1728"/>
        <end position="1901"/>
    </location>
</feature>
<evidence type="ECO:0000256" key="1">
    <source>
        <dbReference type="ARBA" id="ARBA00022679"/>
    </source>
</evidence>
<feature type="region of interest" description="Disordered" evidence="8">
    <location>
        <begin position="397"/>
        <end position="471"/>
    </location>
</feature>
<dbReference type="SUPFAM" id="SSF50630">
    <property type="entry name" value="Acid proteases"/>
    <property type="match status" value="1"/>
</dbReference>
<evidence type="ECO:0000256" key="6">
    <source>
        <dbReference type="ARBA" id="ARBA00022918"/>
    </source>
</evidence>
<dbReference type="PANTHER" id="PTHR37984">
    <property type="entry name" value="PROTEIN CBG26694"/>
    <property type="match status" value="1"/>
</dbReference>
<dbReference type="Pfam" id="PF17921">
    <property type="entry name" value="Integrase_H2C2"/>
    <property type="match status" value="1"/>
</dbReference>
<feature type="compositionally biased region" description="Low complexity" evidence="8">
    <location>
        <begin position="2289"/>
        <end position="2309"/>
    </location>
</feature>
<evidence type="ECO:0000313" key="12">
    <source>
        <dbReference type="Proteomes" id="UP000541610"/>
    </source>
</evidence>
<evidence type="ECO:0000259" key="10">
    <source>
        <dbReference type="PROSITE" id="PS50994"/>
    </source>
</evidence>
<feature type="region of interest" description="Disordered" evidence="8">
    <location>
        <begin position="2174"/>
        <end position="2319"/>
    </location>
</feature>
<dbReference type="Gene3D" id="2.40.70.10">
    <property type="entry name" value="Acid Proteases"/>
    <property type="match status" value="1"/>
</dbReference>
<dbReference type="InterPro" id="IPR021109">
    <property type="entry name" value="Peptidase_aspartic_dom_sf"/>
</dbReference>
<dbReference type="EMBL" id="JABANP010000495">
    <property type="protein sequence ID" value="KAF4681682.1"/>
    <property type="molecule type" value="Genomic_DNA"/>
</dbReference>
<evidence type="ECO:0000256" key="2">
    <source>
        <dbReference type="ARBA" id="ARBA00022695"/>
    </source>
</evidence>
<dbReference type="InterPro" id="IPR012337">
    <property type="entry name" value="RNaseH-like_sf"/>
</dbReference>
<feature type="compositionally biased region" description="Basic and acidic residues" evidence="8">
    <location>
        <begin position="404"/>
        <end position="420"/>
    </location>
</feature>
<dbReference type="OrthoDB" id="5920040at2759"/>
<dbReference type="InterPro" id="IPR041588">
    <property type="entry name" value="Integrase_H2C2"/>
</dbReference>
<dbReference type="PROSITE" id="PS50994">
    <property type="entry name" value="INTEGRASE"/>
    <property type="match status" value="1"/>
</dbReference>
<dbReference type="GO" id="GO:0003676">
    <property type="term" value="F:nucleic acid binding"/>
    <property type="evidence" value="ECO:0007669"/>
    <property type="project" value="InterPro"/>
</dbReference>
<dbReference type="PROSITE" id="PS00141">
    <property type="entry name" value="ASP_PROTEASE"/>
    <property type="match status" value="1"/>
</dbReference>
<evidence type="ECO:0000256" key="7">
    <source>
        <dbReference type="PROSITE-ProRule" id="PRU00047"/>
    </source>
</evidence>
<dbReference type="GO" id="GO:0004519">
    <property type="term" value="F:endonuclease activity"/>
    <property type="evidence" value="ECO:0007669"/>
    <property type="project" value="UniProtKB-KW"/>
</dbReference>
<dbReference type="Gene3D" id="3.30.420.10">
    <property type="entry name" value="Ribonuclease H-like superfamily/Ribonuclease H"/>
    <property type="match status" value="1"/>
</dbReference>
<evidence type="ECO:0000313" key="11">
    <source>
        <dbReference type="EMBL" id="KAF4681682.1"/>
    </source>
</evidence>
<keyword evidence="5" id="KW-0378">Hydrolase</keyword>
<keyword evidence="1" id="KW-0808">Transferase</keyword>
<dbReference type="GO" id="GO:0006508">
    <property type="term" value="P:proteolysis"/>
    <property type="evidence" value="ECO:0007669"/>
    <property type="project" value="InterPro"/>
</dbReference>
<keyword evidence="7" id="KW-0862">Zinc</keyword>
<dbReference type="Gene3D" id="4.10.60.10">
    <property type="entry name" value="Zinc finger, CCHC-type"/>
    <property type="match status" value="1"/>
</dbReference>
<dbReference type="Proteomes" id="UP000541610">
    <property type="component" value="Unassembled WGS sequence"/>
</dbReference>
<dbReference type="SMART" id="SM00343">
    <property type="entry name" value="ZnF_C2HC"/>
    <property type="match status" value="3"/>
</dbReference>
<dbReference type="SUPFAM" id="SSF53098">
    <property type="entry name" value="Ribonuclease H-like"/>
    <property type="match status" value="1"/>
</dbReference>
<dbReference type="InterPro" id="IPR001969">
    <property type="entry name" value="Aspartic_peptidase_AS"/>
</dbReference>
<feature type="domain" description="CCHC-type" evidence="9">
    <location>
        <begin position="481"/>
        <end position="497"/>
    </location>
</feature>
<evidence type="ECO:0000259" key="9">
    <source>
        <dbReference type="PROSITE" id="PS50158"/>
    </source>
</evidence>